<dbReference type="Proteomes" id="UP000199103">
    <property type="component" value="Chromosome I"/>
</dbReference>
<evidence type="ECO:0000313" key="4">
    <source>
        <dbReference type="Proteomes" id="UP000199103"/>
    </source>
</evidence>
<dbReference type="EMBL" id="LT629772">
    <property type="protein sequence ID" value="SDT01055.1"/>
    <property type="molecule type" value="Genomic_DNA"/>
</dbReference>
<dbReference type="GO" id="GO:0047372">
    <property type="term" value="F:monoacylglycerol lipase activity"/>
    <property type="evidence" value="ECO:0007669"/>
    <property type="project" value="TreeGrafter"/>
</dbReference>
<name>A0A1H1WVH9_9ACTN</name>
<dbReference type="GO" id="GO:0046464">
    <property type="term" value="P:acylglycerol catabolic process"/>
    <property type="evidence" value="ECO:0007669"/>
    <property type="project" value="TreeGrafter"/>
</dbReference>
<dbReference type="InterPro" id="IPR029058">
    <property type="entry name" value="AB_hydrolase_fold"/>
</dbReference>
<gene>
    <name evidence="3" type="ORF">SAMN04489812_3821</name>
</gene>
<proteinExistence type="predicted"/>
<accession>A0A1H1WVH9</accession>
<dbReference type="Gene3D" id="3.40.50.1820">
    <property type="entry name" value="alpha/beta hydrolase"/>
    <property type="match status" value="1"/>
</dbReference>
<dbReference type="SUPFAM" id="SSF53474">
    <property type="entry name" value="alpha/beta-Hydrolases"/>
    <property type="match status" value="1"/>
</dbReference>
<dbReference type="GO" id="GO:0016020">
    <property type="term" value="C:membrane"/>
    <property type="evidence" value="ECO:0007669"/>
    <property type="project" value="TreeGrafter"/>
</dbReference>
<evidence type="ECO:0000256" key="1">
    <source>
        <dbReference type="SAM" id="Phobius"/>
    </source>
</evidence>
<keyword evidence="1" id="KW-0812">Transmembrane</keyword>
<dbReference type="Pfam" id="PF12697">
    <property type="entry name" value="Abhydrolase_6"/>
    <property type="match status" value="1"/>
</dbReference>
<dbReference type="InterPro" id="IPR000073">
    <property type="entry name" value="AB_hydrolase_1"/>
</dbReference>
<feature type="transmembrane region" description="Helical" evidence="1">
    <location>
        <begin position="12"/>
        <end position="30"/>
    </location>
</feature>
<keyword evidence="4" id="KW-1185">Reference proteome</keyword>
<dbReference type="PANTHER" id="PTHR43798">
    <property type="entry name" value="MONOACYLGLYCEROL LIPASE"/>
    <property type="match status" value="1"/>
</dbReference>
<protein>
    <submittedName>
        <fullName evidence="3">Pimeloyl-ACP methyl ester carboxylesterase</fullName>
    </submittedName>
</protein>
<keyword evidence="1" id="KW-0472">Membrane</keyword>
<dbReference type="STRING" id="630515.SAMN04489812_3821"/>
<organism evidence="3 4">
    <name type="scientific">Microlunatus soli</name>
    <dbReference type="NCBI Taxonomy" id="630515"/>
    <lineage>
        <taxon>Bacteria</taxon>
        <taxon>Bacillati</taxon>
        <taxon>Actinomycetota</taxon>
        <taxon>Actinomycetes</taxon>
        <taxon>Propionibacteriales</taxon>
        <taxon>Propionibacteriaceae</taxon>
        <taxon>Microlunatus</taxon>
    </lineage>
</organism>
<sequence length="376" mass="41191">MANVGRGEGIGLVAGVAALALGGIAAGFKLERELVGRRLRPQLAEAGSEPFFSLRSSGPTVETLDGVRLHVEVDELRSEPNSPTRTAEPVEGQRPTLVFVHGYALSLDCWHFQRKHFRDRYRMIFYDQRSHGRSDRSAAKLCRIPQLATDLAQILQEVAGSGPVILIGHSMGGMTIMELARQHPEWFGRYRPGSTDRTVDGVGPIIGVGLVCTSADDLLDRHPVRGFPGRVASRLAEPAMAVLNRIPTAVEQTRKAGSDLAYLITREMSYPSPVPPSYVKFLGEMLSVTPLDVIADFYPAFADLDEVDGLKVINTVPTTVIGGKQDLVLPFRHTEAILDELPDAARLVLDPCGHMAMIEHHQRVDRALDELIDRAI</sequence>
<feature type="domain" description="AB hydrolase-1" evidence="2">
    <location>
        <begin position="97"/>
        <end position="365"/>
    </location>
</feature>
<dbReference type="PANTHER" id="PTHR43798:SF5">
    <property type="entry name" value="MONOACYLGLYCEROL LIPASE ABHD6"/>
    <property type="match status" value="1"/>
</dbReference>
<reference evidence="3 4" key="1">
    <citation type="submission" date="2016-10" db="EMBL/GenBank/DDBJ databases">
        <authorList>
            <person name="de Groot N.N."/>
        </authorList>
    </citation>
    <scope>NUCLEOTIDE SEQUENCE [LARGE SCALE GENOMIC DNA]</scope>
    <source>
        <strain evidence="3 4">DSM 21800</strain>
    </source>
</reference>
<dbReference type="AlphaFoldDB" id="A0A1H1WVH9"/>
<evidence type="ECO:0000313" key="3">
    <source>
        <dbReference type="EMBL" id="SDT01055.1"/>
    </source>
</evidence>
<keyword evidence="1" id="KW-1133">Transmembrane helix</keyword>
<evidence type="ECO:0000259" key="2">
    <source>
        <dbReference type="Pfam" id="PF12697"/>
    </source>
</evidence>
<dbReference type="InterPro" id="IPR050266">
    <property type="entry name" value="AB_hydrolase_sf"/>
</dbReference>